<dbReference type="Proteomes" id="UP000590811">
    <property type="component" value="Unassembled WGS sequence"/>
</dbReference>
<dbReference type="Pfam" id="PF02720">
    <property type="entry name" value="DUF222"/>
    <property type="match status" value="1"/>
</dbReference>
<feature type="region of interest" description="Disordered" evidence="2">
    <location>
        <begin position="431"/>
        <end position="461"/>
    </location>
</feature>
<dbReference type="CDD" id="cd00085">
    <property type="entry name" value="HNHc"/>
    <property type="match status" value="1"/>
</dbReference>
<protein>
    <recommendedName>
        <fullName evidence="3">HNH nuclease domain-containing protein</fullName>
    </recommendedName>
</protein>
<evidence type="ECO:0000256" key="1">
    <source>
        <dbReference type="ARBA" id="ARBA00023450"/>
    </source>
</evidence>
<dbReference type="EMBL" id="JACHVT010000005">
    <property type="protein sequence ID" value="MBB2987310.1"/>
    <property type="molecule type" value="Genomic_DNA"/>
</dbReference>
<evidence type="ECO:0000313" key="4">
    <source>
        <dbReference type="EMBL" id="MBB2987310.1"/>
    </source>
</evidence>
<comment type="caution">
    <text evidence="4">The sequence shown here is derived from an EMBL/GenBank/DDBJ whole genome shotgun (WGS) entry which is preliminary data.</text>
</comment>
<dbReference type="InterPro" id="IPR002711">
    <property type="entry name" value="HNH"/>
</dbReference>
<dbReference type="InterPro" id="IPR003615">
    <property type="entry name" value="HNH_nuc"/>
</dbReference>
<feature type="compositionally biased region" description="Polar residues" evidence="2">
    <location>
        <begin position="366"/>
        <end position="378"/>
    </location>
</feature>
<evidence type="ECO:0000256" key="2">
    <source>
        <dbReference type="SAM" id="MobiDB-lite"/>
    </source>
</evidence>
<feature type="region of interest" description="Disordered" evidence="2">
    <location>
        <begin position="363"/>
        <end position="419"/>
    </location>
</feature>
<feature type="compositionally biased region" description="Gly residues" evidence="2">
    <location>
        <begin position="522"/>
        <end position="539"/>
    </location>
</feature>
<dbReference type="Gene3D" id="1.10.30.50">
    <property type="match status" value="1"/>
</dbReference>
<dbReference type="RefSeq" id="WP_253354593.1">
    <property type="nucleotide sequence ID" value="NZ_JACHVT010000005.1"/>
</dbReference>
<dbReference type="GO" id="GO:0008270">
    <property type="term" value="F:zinc ion binding"/>
    <property type="evidence" value="ECO:0007669"/>
    <property type="project" value="InterPro"/>
</dbReference>
<comment type="similarity">
    <text evidence="1">Belongs to the Rv1128c/1148c/1588c/1702c/1945/3466 family.</text>
</comment>
<dbReference type="GO" id="GO:0003676">
    <property type="term" value="F:nucleic acid binding"/>
    <property type="evidence" value="ECO:0007669"/>
    <property type="project" value="InterPro"/>
</dbReference>
<dbReference type="InterPro" id="IPR003870">
    <property type="entry name" value="DUF222"/>
</dbReference>
<feature type="compositionally biased region" description="Low complexity" evidence="2">
    <location>
        <begin position="141"/>
        <end position="155"/>
    </location>
</feature>
<feature type="compositionally biased region" description="Low complexity" evidence="2">
    <location>
        <begin position="383"/>
        <end position="403"/>
    </location>
</feature>
<dbReference type="Pfam" id="PF01844">
    <property type="entry name" value="HNH"/>
    <property type="match status" value="1"/>
</dbReference>
<evidence type="ECO:0000259" key="3">
    <source>
        <dbReference type="SMART" id="SM00507"/>
    </source>
</evidence>
<dbReference type="SMART" id="SM00507">
    <property type="entry name" value="HNHc"/>
    <property type="match status" value="1"/>
</dbReference>
<dbReference type="GO" id="GO:0004519">
    <property type="term" value="F:endonuclease activity"/>
    <property type="evidence" value="ECO:0007669"/>
    <property type="project" value="InterPro"/>
</dbReference>
<accession>A0A839PT03</accession>
<dbReference type="AlphaFoldDB" id="A0A839PT03"/>
<feature type="region of interest" description="Disordered" evidence="2">
    <location>
        <begin position="628"/>
        <end position="712"/>
    </location>
</feature>
<reference evidence="4 5" key="1">
    <citation type="submission" date="2020-08" db="EMBL/GenBank/DDBJ databases">
        <title>Genomic Encyclopedia of Type Strains, Phase IV (KMG-V): Genome sequencing to study the core and pangenomes of soil and plant-associated prokaryotes.</title>
        <authorList>
            <person name="Whitman W."/>
        </authorList>
    </citation>
    <scope>NUCLEOTIDE SEQUENCE [LARGE SCALE GENOMIC DNA]</scope>
    <source>
        <strain evidence="4 5">B3ACCR2</strain>
    </source>
</reference>
<feature type="domain" description="HNH nuclease" evidence="3">
    <location>
        <begin position="571"/>
        <end position="622"/>
    </location>
</feature>
<evidence type="ECO:0000313" key="5">
    <source>
        <dbReference type="Proteomes" id="UP000590811"/>
    </source>
</evidence>
<gene>
    <name evidence="4" type="ORF">FHW14_002493</name>
</gene>
<name>A0A839PT03_9MICO</name>
<sequence length="732" mass="75626">MFDDDAAVTAGGLEGLLAVLDRVEPARGAEATADGPQAPAATAPSIGSTCLSDVERIDVLSALERVKAAVGAAQVRVTAGFVASQERVSLAWRSEAEAASGAGGFDGWRAAREKADLASWAAALEFGAHPDTRWKGTADPSDSGSSNTGSSCGDTDSGGGGAGGAAPKTRGSGEPERPVSSSRRNTIAKGGVAAQVALARRLSPFKGAEGVRFSLTLTHDMPHTLALLEAGVLSEWRALCITKEAAILSPEDRRRLDQELHDTYGDRLGRLGDRELNRLVRAVAYRLDPESVLRRARKAESERRVTLCPAPDTMAYLTALLPAAEAVAAYAALTGAAASAKAAGDERGKGQVMADTLVDRILGRASSETSTPDATSKSHATRSDAAACGGEAADEAGSAGSSSPTDGVADQGTGAYAATDPGVEVRDDAAHEPMPQDTQATATSEPCPAASHDGRVDNPAGRAGVDVEVQLVMGLDALFGTGEGADTPAQLLGYGTVPAGWARDFLRPDDDDVADAAAGAGAADGRGGSPPPERGGGLSRAGRVWIRRLFVHPETGELVAMDSRRRLFSDGLRRFILTRDAATCRTPWCDAPARHVDHVTPYADGGPTTAANGQGLCVACNLTKEHPDLTSTALPPNRRSANGVGNGGGGGHTVRVTTRTGHSYESEAPALLPGAPPPQPPARHRPHDSGHPFPTLLWPLPVDPTKRPTATSDSLLERRLQQLIEAAQAERG</sequence>
<feature type="region of interest" description="Disordered" evidence="2">
    <location>
        <begin position="130"/>
        <end position="188"/>
    </location>
</feature>
<organism evidence="4 5">
    <name type="scientific">Terracoccus luteus</name>
    <dbReference type="NCBI Taxonomy" id="53356"/>
    <lineage>
        <taxon>Bacteria</taxon>
        <taxon>Bacillati</taxon>
        <taxon>Actinomycetota</taxon>
        <taxon>Actinomycetes</taxon>
        <taxon>Micrococcales</taxon>
        <taxon>Intrasporangiaceae</taxon>
        <taxon>Terracoccus</taxon>
    </lineage>
</organism>
<proteinExistence type="inferred from homology"/>
<feature type="region of interest" description="Disordered" evidence="2">
    <location>
        <begin position="512"/>
        <end position="539"/>
    </location>
</feature>